<comment type="similarity">
    <text evidence="1">Belongs to the glycosyl hydrolase 73 family.</text>
</comment>
<evidence type="ECO:0000256" key="1">
    <source>
        <dbReference type="ARBA" id="ARBA00010266"/>
    </source>
</evidence>
<dbReference type="OrthoDB" id="2155627at2"/>
<dbReference type="InterPro" id="IPR002901">
    <property type="entry name" value="MGlyc_endo_b_GlcNAc-like_dom"/>
</dbReference>
<name>A0A242KEP0_9ENTE</name>
<organism evidence="6">
    <name type="scientific">Candidatus Enterococcus clewellii</name>
    <dbReference type="NCBI Taxonomy" id="1834193"/>
    <lineage>
        <taxon>Bacteria</taxon>
        <taxon>Bacillati</taxon>
        <taxon>Bacillota</taxon>
        <taxon>Bacilli</taxon>
        <taxon>Lactobacillales</taxon>
        <taxon>Enterococcaceae</taxon>
        <taxon>Enterococcus</taxon>
    </lineage>
</organism>
<sequence>MTRKTKYIVGLLLCSSVLAVAIKVNPGQLMAMEQSNDTDESLNETTERAEQEYYLDSSSLDMSLDETTSESSVEYNSSATTEDTDTGYSSTESSESSTPIIPTESSDEQPQPEISSPGLTGQVIVGQQAESAQEEKAAAFTEEMAEHFPGIAETETVEENYQFSVVKNQSTGEFIASISAFAQEIAWENELYASVMISQAILETGSGSSSLSSPPNYNLFGVKGSFNGKSVSFSTQEDNGSGSLYTITASFRKYPSYKESLEDYAKLLKNGIDGNKDFYKKTWKSTTENYKDVTAFLTGRYATDTQYGSKLNALIEAYDLTQYDVKPGTKASATKKTESKTVESSTAAKGKKSATSYSFEKETESTTASTTEKKEKKTYTIRSWVEEKLSIFKQPVKEIHGNQNISTPIKGVGMSPVAEDE</sequence>
<evidence type="ECO:0000313" key="6">
    <source>
        <dbReference type="EMBL" id="OTP19248.1"/>
    </source>
</evidence>
<protein>
    <recommendedName>
        <fullName evidence="5">Mannosyl-glycoprotein endo-beta-N-acetylglucosamidase-like domain-containing protein</fullName>
    </recommendedName>
</protein>
<evidence type="ECO:0000259" key="5">
    <source>
        <dbReference type="SMART" id="SM00047"/>
    </source>
</evidence>
<keyword evidence="8" id="KW-1185">Reference proteome</keyword>
<feature type="domain" description="Mannosyl-glycoprotein endo-beta-N-acetylglucosamidase-like" evidence="5">
    <location>
        <begin position="164"/>
        <end position="324"/>
    </location>
</feature>
<reference evidence="7" key="2">
    <citation type="submission" date="2017-05" db="EMBL/GenBank/DDBJ databases">
        <authorList>
            <consortium name="The Broad Institute Genomics Platform"/>
            <consortium name="The Broad Institute Genomic Center for Infectious Diseases"/>
            <person name="Earl A."/>
            <person name="Manson A."/>
            <person name="Schwartman J."/>
            <person name="Gilmore M."/>
            <person name="Abouelleil A."/>
            <person name="Cao P."/>
            <person name="Chapman S."/>
            <person name="Cusick C."/>
            <person name="Shea T."/>
            <person name="Young S."/>
            <person name="Neafsey D."/>
            <person name="Nusbaum C."/>
            <person name="Birren B."/>
        </authorList>
    </citation>
    <scope>NUCLEOTIDE SEQUENCE</scope>
    <source>
        <strain evidence="7">9E7_DIV0242</strain>
    </source>
</reference>
<evidence type="ECO:0000256" key="2">
    <source>
        <dbReference type="ARBA" id="ARBA00022801"/>
    </source>
</evidence>
<dbReference type="Gene3D" id="4.10.80.30">
    <property type="entry name" value="DNA polymerase, domain 6"/>
    <property type="match status" value="1"/>
</dbReference>
<feature type="signal peptide" evidence="4">
    <location>
        <begin position="1"/>
        <end position="21"/>
    </location>
</feature>
<keyword evidence="2" id="KW-0378">Hydrolase</keyword>
<dbReference type="Proteomes" id="UP000195141">
    <property type="component" value="Chromosome"/>
</dbReference>
<feature type="compositionally biased region" description="Polar residues" evidence="3">
    <location>
        <begin position="69"/>
        <end position="79"/>
    </location>
</feature>
<dbReference type="AlphaFoldDB" id="A0A242KEP0"/>
<evidence type="ECO:0000256" key="3">
    <source>
        <dbReference type="SAM" id="MobiDB-lite"/>
    </source>
</evidence>
<evidence type="ECO:0000313" key="7">
    <source>
        <dbReference type="EMBL" id="WYJ89333.1"/>
    </source>
</evidence>
<feature type="compositionally biased region" description="Polar residues" evidence="3">
    <location>
        <begin position="108"/>
        <end position="119"/>
    </location>
</feature>
<evidence type="ECO:0000256" key="4">
    <source>
        <dbReference type="SAM" id="SignalP"/>
    </source>
</evidence>
<gene>
    <name evidence="7" type="ORF">A5888_001053</name>
    <name evidence="6" type="ORF">A5888_001063</name>
</gene>
<dbReference type="Pfam" id="PF01832">
    <property type="entry name" value="Glucosaminidase"/>
    <property type="match status" value="1"/>
</dbReference>
<reference evidence="6" key="1">
    <citation type="submission" date="2017-05" db="EMBL/GenBank/DDBJ databases">
        <title>The Genome Sequence of Enterococcus sp. 9E7_DIV0242.</title>
        <authorList>
            <consortium name="The Broad Institute Genomics Platform"/>
            <consortium name="The Broad Institute Genomic Center for Infectious Diseases"/>
            <person name="Earl A."/>
            <person name="Manson A."/>
            <person name="Schwartman J."/>
            <person name="Gilmore M."/>
            <person name="Abouelleil A."/>
            <person name="Cao P."/>
            <person name="Chapman S."/>
            <person name="Cusick C."/>
            <person name="Shea T."/>
            <person name="Young S."/>
            <person name="Neafsey D."/>
            <person name="Nusbaum C."/>
            <person name="Birren B."/>
        </authorList>
    </citation>
    <scope>NUCLEOTIDE SEQUENCE [LARGE SCALE GENOMIC DNA]</scope>
    <source>
        <strain evidence="6">9E7_DIV0242</strain>
    </source>
</reference>
<dbReference type="EMBL" id="CP147247">
    <property type="protein sequence ID" value="WYJ89333.1"/>
    <property type="molecule type" value="Genomic_DNA"/>
</dbReference>
<keyword evidence="4" id="KW-0732">Signal</keyword>
<dbReference type="GO" id="GO:0004040">
    <property type="term" value="F:amidase activity"/>
    <property type="evidence" value="ECO:0007669"/>
    <property type="project" value="InterPro"/>
</dbReference>
<dbReference type="PANTHER" id="PTHR33308:SF9">
    <property type="entry name" value="PEPTIDOGLYCAN HYDROLASE FLGJ"/>
    <property type="match status" value="1"/>
</dbReference>
<reference evidence="7" key="3">
    <citation type="submission" date="2024-03" db="EMBL/GenBank/DDBJ databases">
        <title>The Genome Sequence of Enterococcus sp. DIV0242b.</title>
        <authorList>
            <consortium name="The Broad Institute Genomics Platform"/>
            <consortium name="The Broad Institute Microbial Omics Core"/>
            <consortium name="The Broad Institute Genomic Center for Infectious Diseases"/>
            <person name="Earl A."/>
            <person name="Manson A."/>
            <person name="Gilmore M."/>
            <person name="Schwartman J."/>
            <person name="Shea T."/>
            <person name="Abouelleil A."/>
            <person name="Cao P."/>
            <person name="Chapman S."/>
            <person name="Cusick C."/>
            <person name="Young S."/>
            <person name="Neafsey D."/>
            <person name="Nusbaum C."/>
            <person name="Birren B."/>
        </authorList>
    </citation>
    <scope>NUCLEOTIDE SEQUENCE</scope>
    <source>
        <strain evidence="7">9E7_DIV0242</strain>
    </source>
</reference>
<feature type="region of interest" description="Disordered" evidence="3">
    <location>
        <begin position="353"/>
        <end position="377"/>
    </location>
</feature>
<evidence type="ECO:0000313" key="8">
    <source>
        <dbReference type="Proteomes" id="UP000195141"/>
    </source>
</evidence>
<feature type="chain" id="PRO_5039383637" description="Mannosyl-glycoprotein endo-beta-N-acetylglucosamidase-like domain-containing protein" evidence="4">
    <location>
        <begin position="22"/>
        <end position="421"/>
    </location>
</feature>
<accession>A0A242KEP0</accession>
<proteinExistence type="inferred from homology"/>
<dbReference type="Gene3D" id="1.10.530.10">
    <property type="match status" value="1"/>
</dbReference>
<dbReference type="EMBL" id="NGMM01000001">
    <property type="protein sequence ID" value="OTP19248.1"/>
    <property type="molecule type" value="Genomic_DNA"/>
</dbReference>
<feature type="compositionally biased region" description="Low complexity" evidence="3">
    <location>
        <begin position="86"/>
        <end position="104"/>
    </location>
</feature>
<dbReference type="PANTHER" id="PTHR33308">
    <property type="entry name" value="PEPTIDOGLYCAN HYDROLASE FLGJ"/>
    <property type="match status" value="1"/>
</dbReference>
<feature type="region of interest" description="Disordered" evidence="3">
    <location>
        <begin position="33"/>
        <end position="119"/>
    </location>
</feature>
<dbReference type="RefSeq" id="WP_086348145.1">
    <property type="nucleotide sequence ID" value="NZ_CP147247.1"/>
</dbReference>
<dbReference type="SMART" id="SM00047">
    <property type="entry name" value="LYZ2"/>
    <property type="match status" value="1"/>
</dbReference>
<dbReference type="InterPro" id="IPR051056">
    <property type="entry name" value="Glycosyl_Hydrolase_73"/>
</dbReference>